<evidence type="ECO:0000259" key="1">
    <source>
        <dbReference type="PROSITE" id="PS51186"/>
    </source>
</evidence>
<dbReference type="OrthoDB" id="9801656at2"/>
<keyword evidence="2" id="KW-0808">Transferase</keyword>
<organism evidence="2 3">
    <name type="scientific">Aliikangiella coralliicola</name>
    <dbReference type="NCBI Taxonomy" id="2592383"/>
    <lineage>
        <taxon>Bacteria</taxon>
        <taxon>Pseudomonadati</taxon>
        <taxon>Pseudomonadota</taxon>
        <taxon>Gammaproteobacteria</taxon>
        <taxon>Oceanospirillales</taxon>
        <taxon>Pleioneaceae</taxon>
        <taxon>Aliikangiella</taxon>
    </lineage>
</organism>
<dbReference type="InterPro" id="IPR016181">
    <property type="entry name" value="Acyl_CoA_acyltransferase"/>
</dbReference>
<comment type="caution">
    <text evidence="2">The sequence shown here is derived from an EMBL/GenBank/DDBJ whole genome shotgun (WGS) entry which is preliminary data.</text>
</comment>
<evidence type="ECO:0000313" key="2">
    <source>
        <dbReference type="EMBL" id="TQV89610.1"/>
    </source>
</evidence>
<dbReference type="GO" id="GO:0016747">
    <property type="term" value="F:acyltransferase activity, transferring groups other than amino-acyl groups"/>
    <property type="evidence" value="ECO:0007669"/>
    <property type="project" value="InterPro"/>
</dbReference>
<dbReference type="PROSITE" id="PS51186">
    <property type="entry name" value="GNAT"/>
    <property type="match status" value="1"/>
</dbReference>
<sequence length="190" mass="22373">MKYEVDQVLPIPTLSGENICLRPCRHDDLEAIKAYRQDPENCRFIRPPESDQRIKEIVNHQSSHWQLSVGYWNVLMICQADKVAGHVAFRIENWENWRGELGYRLNQKFSGQGLCTAAVRIVVNYLFSEFNLHKLIACCDPRNVASYRVMEKLGMKREGHFTQHFLNDGEWTDQYQYGLLHSEWESKNRL</sequence>
<dbReference type="AlphaFoldDB" id="A0A545UJH4"/>
<dbReference type="PANTHER" id="PTHR43792">
    <property type="entry name" value="GNAT FAMILY, PUTATIVE (AFU_ORTHOLOGUE AFUA_3G00765)-RELATED-RELATED"/>
    <property type="match status" value="1"/>
</dbReference>
<dbReference type="EMBL" id="VIKS01000001">
    <property type="protein sequence ID" value="TQV89610.1"/>
    <property type="molecule type" value="Genomic_DNA"/>
</dbReference>
<dbReference type="Proteomes" id="UP000315439">
    <property type="component" value="Unassembled WGS sequence"/>
</dbReference>
<accession>A0A545UJH4</accession>
<feature type="domain" description="N-acetyltransferase" evidence="1">
    <location>
        <begin position="19"/>
        <end position="176"/>
    </location>
</feature>
<dbReference type="SUPFAM" id="SSF55729">
    <property type="entry name" value="Acyl-CoA N-acyltransferases (Nat)"/>
    <property type="match status" value="1"/>
</dbReference>
<protein>
    <submittedName>
        <fullName evidence="2">GNAT family N-acetyltransferase</fullName>
    </submittedName>
</protein>
<proteinExistence type="predicted"/>
<dbReference type="InterPro" id="IPR000182">
    <property type="entry name" value="GNAT_dom"/>
</dbReference>
<dbReference type="Gene3D" id="3.40.630.30">
    <property type="match status" value="1"/>
</dbReference>
<evidence type="ECO:0000313" key="3">
    <source>
        <dbReference type="Proteomes" id="UP000315439"/>
    </source>
</evidence>
<reference evidence="2 3" key="1">
    <citation type="submission" date="2019-07" db="EMBL/GenBank/DDBJ databases">
        <title>Draft genome for Aliikangiella sp. M105.</title>
        <authorList>
            <person name="Wang G."/>
        </authorList>
    </citation>
    <scope>NUCLEOTIDE SEQUENCE [LARGE SCALE GENOMIC DNA]</scope>
    <source>
        <strain evidence="2 3">M105</strain>
    </source>
</reference>
<dbReference type="PANTHER" id="PTHR43792:SF1">
    <property type="entry name" value="N-ACETYLTRANSFERASE DOMAIN-CONTAINING PROTEIN"/>
    <property type="match status" value="1"/>
</dbReference>
<gene>
    <name evidence="2" type="ORF">FLL46_01630</name>
</gene>
<name>A0A545UJH4_9GAMM</name>
<keyword evidence="3" id="KW-1185">Reference proteome</keyword>
<dbReference type="RefSeq" id="WP_142891674.1">
    <property type="nucleotide sequence ID" value="NZ_ML660160.1"/>
</dbReference>
<dbReference type="InterPro" id="IPR051531">
    <property type="entry name" value="N-acetyltransferase"/>
</dbReference>
<dbReference type="Pfam" id="PF13302">
    <property type="entry name" value="Acetyltransf_3"/>
    <property type="match status" value="1"/>
</dbReference>